<sequence length="21" mass="2561">MCCLFNDKSRILYLGWKPYPL</sequence>
<proteinExistence type="predicted"/>
<accession>A0A2P2QTB4</accession>
<protein>
    <submittedName>
        <fullName evidence="1">Uncharacterized protein</fullName>
    </submittedName>
</protein>
<dbReference type="EMBL" id="GGEC01089657">
    <property type="protein sequence ID" value="MBX70141.1"/>
    <property type="molecule type" value="Transcribed_RNA"/>
</dbReference>
<organism evidence="1">
    <name type="scientific">Rhizophora mucronata</name>
    <name type="common">Asiatic mangrove</name>
    <dbReference type="NCBI Taxonomy" id="61149"/>
    <lineage>
        <taxon>Eukaryota</taxon>
        <taxon>Viridiplantae</taxon>
        <taxon>Streptophyta</taxon>
        <taxon>Embryophyta</taxon>
        <taxon>Tracheophyta</taxon>
        <taxon>Spermatophyta</taxon>
        <taxon>Magnoliopsida</taxon>
        <taxon>eudicotyledons</taxon>
        <taxon>Gunneridae</taxon>
        <taxon>Pentapetalae</taxon>
        <taxon>rosids</taxon>
        <taxon>fabids</taxon>
        <taxon>Malpighiales</taxon>
        <taxon>Rhizophoraceae</taxon>
        <taxon>Rhizophora</taxon>
    </lineage>
</organism>
<evidence type="ECO:0000313" key="1">
    <source>
        <dbReference type="EMBL" id="MBX70141.1"/>
    </source>
</evidence>
<reference evidence="1" key="1">
    <citation type="submission" date="2018-02" db="EMBL/GenBank/DDBJ databases">
        <title>Rhizophora mucronata_Transcriptome.</title>
        <authorList>
            <person name="Meera S.P."/>
            <person name="Sreeshan A."/>
            <person name="Augustine A."/>
        </authorList>
    </citation>
    <scope>NUCLEOTIDE SEQUENCE</scope>
    <source>
        <tissue evidence="1">Leaf</tissue>
    </source>
</reference>
<dbReference type="AlphaFoldDB" id="A0A2P2QTB4"/>
<name>A0A2P2QTB4_RHIMU</name>